<dbReference type="SUPFAM" id="SSF160582">
    <property type="entry name" value="MbtH-like"/>
    <property type="match status" value="1"/>
</dbReference>
<dbReference type="InterPro" id="IPR037407">
    <property type="entry name" value="MLP_fam"/>
</dbReference>
<dbReference type="PANTHER" id="PTHR38444:SF1">
    <property type="entry name" value="ENTEROBACTIN BIOSYNTHESIS PROTEIN YBDZ"/>
    <property type="match status" value="1"/>
</dbReference>
<dbReference type="GO" id="GO:0019290">
    <property type="term" value="P:siderophore biosynthetic process"/>
    <property type="evidence" value="ECO:0007669"/>
    <property type="project" value="TreeGrafter"/>
</dbReference>
<dbReference type="SMART" id="SM00923">
    <property type="entry name" value="MbtH"/>
    <property type="match status" value="1"/>
</dbReference>
<dbReference type="EMBL" id="AP009493">
    <property type="protein sequence ID" value="BAG19419.1"/>
    <property type="molecule type" value="Genomic_DNA"/>
</dbReference>
<feature type="domain" description="MbtH-like" evidence="1">
    <location>
        <begin position="3"/>
        <end position="53"/>
    </location>
</feature>
<dbReference type="InterPro" id="IPR005153">
    <property type="entry name" value="MbtH-like_dom"/>
</dbReference>
<gene>
    <name evidence="2" type="ordered locus">SGR_2590</name>
</gene>
<dbReference type="AlphaFoldDB" id="B1W2Q5"/>
<evidence type="ECO:0000313" key="2">
    <source>
        <dbReference type="EMBL" id="BAG19419.1"/>
    </source>
</evidence>
<dbReference type="InterPro" id="IPR038020">
    <property type="entry name" value="MbtH-like_sf"/>
</dbReference>
<name>B1W2Q5_STRGG</name>
<dbReference type="GO" id="GO:0005829">
    <property type="term" value="C:cytosol"/>
    <property type="evidence" value="ECO:0007669"/>
    <property type="project" value="TreeGrafter"/>
</dbReference>
<sequence length="72" mass="8205">MRHPMSSDTLQYRVVVNAEEQYSVWFLERPLPTGWTETGTTGTREACLAHIAEVWTDLTPRSVRERRGSVAA</sequence>
<accession>B1W2Q5</accession>
<dbReference type="PANTHER" id="PTHR38444">
    <property type="entry name" value="ENTEROBACTIN BIOSYNTHESIS PROTEIN YBDZ"/>
    <property type="match status" value="1"/>
</dbReference>
<dbReference type="Gene3D" id="3.90.820.10">
    <property type="entry name" value="Structural Genomics, Unknown Function 30-nov-00 1gh9 Mol_id"/>
    <property type="match status" value="1"/>
</dbReference>
<proteinExistence type="predicted"/>
<dbReference type="HOGENOM" id="CLU_181321_0_1_11"/>
<evidence type="ECO:0000313" key="3">
    <source>
        <dbReference type="Proteomes" id="UP000001685"/>
    </source>
</evidence>
<dbReference type="KEGG" id="sgr:SGR_2590"/>
<dbReference type="Proteomes" id="UP000001685">
    <property type="component" value="Chromosome"/>
</dbReference>
<evidence type="ECO:0000259" key="1">
    <source>
        <dbReference type="SMART" id="SM00923"/>
    </source>
</evidence>
<reference evidence="3" key="1">
    <citation type="journal article" date="2008" name="J. Bacteriol.">
        <title>Genome sequence of the streptomycin-producing microorganism Streptomyces griseus IFO 13350.</title>
        <authorList>
            <person name="Ohnishi Y."/>
            <person name="Ishikawa J."/>
            <person name="Hara H."/>
            <person name="Suzuki H."/>
            <person name="Ikenoya M."/>
            <person name="Ikeda H."/>
            <person name="Yamashita A."/>
            <person name="Hattori M."/>
            <person name="Horinouchi S."/>
        </authorList>
    </citation>
    <scope>NUCLEOTIDE SEQUENCE [LARGE SCALE GENOMIC DNA]</scope>
    <source>
        <strain evidence="3">JCM 4626 / NBRC 13350</strain>
    </source>
</reference>
<dbReference type="eggNOG" id="COG3251">
    <property type="taxonomic scope" value="Bacteria"/>
</dbReference>
<dbReference type="Pfam" id="PF03621">
    <property type="entry name" value="MbtH"/>
    <property type="match status" value="1"/>
</dbReference>
<organism evidence="2 3">
    <name type="scientific">Streptomyces griseus subsp. griseus (strain JCM 4626 / CBS 651.72 / NBRC 13350 / KCC S-0626 / ISP 5235)</name>
    <dbReference type="NCBI Taxonomy" id="455632"/>
    <lineage>
        <taxon>Bacteria</taxon>
        <taxon>Bacillati</taxon>
        <taxon>Actinomycetota</taxon>
        <taxon>Actinomycetes</taxon>
        <taxon>Kitasatosporales</taxon>
        <taxon>Streptomycetaceae</taxon>
        <taxon>Streptomyces</taxon>
    </lineage>
</organism>
<protein>
    <submittedName>
        <fullName evidence="2">MbtH-like protein</fullName>
    </submittedName>
</protein>